<dbReference type="InterPro" id="IPR036318">
    <property type="entry name" value="FAD-bd_PCMH-like_sf"/>
</dbReference>
<comment type="caution">
    <text evidence="4">The sequence shown here is derived from an EMBL/GenBank/DDBJ whole genome shotgun (WGS) entry which is preliminary data.</text>
</comment>
<dbReference type="SUPFAM" id="SSF56176">
    <property type="entry name" value="FAD-binding/transporter-associated domain-like"/>
    <property type="match status" value="1"/>
</dbReference>
<dbReference type="InterPro" id="IPR016164">
    <property type="entry name" value="FAD-linked_Oxase-like_C"/>
</dbReference>
<evidence type="ECO:0000313" key="4">
    <source>
        <dbReference type="EMBL" id="MDC0666193.1"/>
    </source>
</evidence>
<protein>
    <submittedName>
        <fullName evidence="4">FAD-binding oxidoreductase</fullName>
    </submittedName>
</protein>
<evidence type="ECO:0000313" key="5">
    <source>
        <dbReference type="Proteomes" id="UP001217838"/>
    </source>
</evidence>
<accession>A0ABT5AWH0</accession>
<feature type="domain" description="FAD-binding PCMH-type" evidence="3">
    <location>
        <begin position="69"/>
        <end position="255"/>
    </location>
</feature>
<dbReference type="InterPro" id="IPR016170">
    <property type="entry name" value="Cytok_DH_C_sf"/>
</dbReference>
<dbReference type="PANTHER" id="PTHR11748:SF114">
    <property type="entry name" value="ARYL-ALCOHOL OXIDASE VANILLYL-ALCOHOL OXIDASE (AFU_ORTHOLOGUE AFUA_3G09500)-RELATED"/>
    <property type="match status" value="1"/>
</dbReference>
<dbReference type="Proteomes" id="UP001217838">
    <property type="component" value="Unassembled WGS sequence"/>
</dbReference>
<evidence type="ECO:0000256" key="2">
    <source>
        <dbReference type="ARBA" id="ARBA00022827"/>
    </source>
</evidence>
<dbReference type="InterPro" id="IPR016167">
    <property type="entry name" value="FAD-bd_PCMH_sub1"/>
</dbReference>
<dbReference type="PROSITE" id="PS51387">
    <property type="entry name" value="FAD_PCMH"/>
    <property type="match status" value="1"/>
</dbReference>
<keyword evidence="5" id="KW-1185">Reference proteome</keyword>
<dbReference type="EMBL" id="JAQNDN010000001">
    <property type="protein sequence ID" value="MDC0666193.1"/>
    <property type="molecule type" value="Genomic_DNA"/>
</dbReference>
<dbReference type="InterPro" id="IPR016171">
    <property type="entry name" value="Vanillyl_alc_oxidase_C-sub2"/>
</dbReference>
<dbReference type="RefSeq" id="WP_271993629.1">
    <property type="nucleotide sequence ID" value="NZ_JAQNDN010000001.1"/>
</dbReference>
<dbReference type="Gene3D" id="1.10.45.10">
    <property type="entry name" value="Vanillyl-alcohol Oxidase, Chain A, domain 4"/>
    <property type="match status" value="1"/>
</dbReference>
<keyword evidence="2" id="KW-0274">FAD</keyword>
<keyword evidence="1" id="KW-0285">Flavoprotein</keyword>
<dbReference type="SUPFAM" id="SSF55103">
    <property type="entry name" value="FAD-linked oxidases, C-terminal domain"/>
    <property type="match status" value="1"/>
</dbReference>
<dbReference type="InterPro" id="IPR016166">
    <property type="entry name" value="FAD-bd_PCMH"/>
</dbReference>
<reference evidence="4 5" key="1">
    <citation type="submission" date="2022-11" db="EMBL/GenBank/DDBJ databases">
        <title>Minimal conservation of predation-associated metabolite biosynthetic gene clusters underscores biosynthetic potential of Myxococcota including descriptions for ten novel species: Archangium lansinium sp. nov., Myxococcus landrumus sp. nov., Nannocystis bai.</title>
        <authorList>
            <person name="Ahearne A."/>
            <person name="Stevens C."/>
            <person name="Dowd S."/>
        </authorList>
    </citation>
    <scope>NUCLEOTIDE SEQUENCE [LARGE SCALE GENOMIC DNA]</scope>
    <source>
        <strain evidence="4 5">NCELM</strain>
    </source>
</reference>
<evidence type="ECO:0000256" key="1">
    <source>
        <dbReference type="ARBA" id="ARBA00022630"/>
    </source>
</evidence>
<dbReference type="Pfam" id="PF01565">
    <property type="entry name" value="FAD_binding_4"/>
    <property type="match status" value="1"/>
</dbReference>
<dbReference type="PANTHER" id="PTHR11748">
    <property type="entry name" value="D-LACTATE DEHYDROGENASE"/>
    <property type="match status" value="1"/>
</dbReference>
<name>A0ABT5AWH0_9BACT</name>
<gene>
    <name evidence="4" type="ORF">POL58_00525</name>
</gene>
<dbReference type="InterPro" id="IPR006094">
    <property type="entry name" value="Oxid_FAD_bind_N"/>
</dbReference>
<dbReference type="Gene3D" id="3.40.462.10">
    <property type="entry name" value="FAD-linked oxidases, C-terminal domain"/>
    <property type="match status" value="1"/>
</dbReference>
<proteinExistence type="predicted"/>
<sequence>MAFDFQRHTGEFEAREAANAASAGEPVAQAPVGERLQQALIRIQPIVGERHIVTDAGGVEERGRVLIPAAGRAVAYVYPGSAEEVQQLVRVADELAIPLWPASKGRNWGYGAASPVRDGAIVLVLERLNRIIEVHEELAYAVIEPGVTYRQFNAYLKQHHPDLWCDTTDGTPEGSVIGNALEKGIGETPYGDHFGNLCGMEVVLPTGELVRTGGGPANLATRHTYKWGTGPFLDGMFAQSNLGIVTRAGIWLMPRPEAFCSFTFALEREADFPVIIDRLRDLALKDIIQTKVHLINDFAFLSLVSQYPFELRNGATRLSRDTIRRLAAGFGVTSWSFITGLYGTREEVRLKQAAIRRAFAPYGKLTFITDDSLRRLQGLSATLERMRQRPRLRAISEFVTRRVLRTSPEILAVAPHSHALLQGIPSDFFVGHAYFKAPSRPATDVHPARDQCGLIWFAPIAPMTGRHVGEVIALCEPLFERRGFEIYVALMMINPRSMVVLMGIFYRKDDPDETARATALYGELSDATLVAGYQQYRATVGLMPQILDTAPEFKAAAGRIKSALDPNNILAPGRYGL</sequence>
<organism evidence="4 5">
    <name type="scientific">Nannocystis radixulma</name>
    <dbReference type="NCBI Taxonomy" id="2995305"/>
    <lineage>
        <taxon>Bacteria</taxon>
        <taxon>Pseudomonadati</taxon>
        <taxon>Myxococcota</taxon>
        <taxon>Polyangia</taxon>
        <taxon>Nannocystales</taxon>
        <taxon>Nannocystaceae</taxon>
        <taxon>Nannocystis</taxon>
    </lineage>
</organism>
<dbReference type="InterPro" id="IPR016169">
    <property type="entry name" value="FAD-bd_PCMH_sub2"/>
</dbReference>
<evidence type="ECO:0000259" key="3">
    <source>
        <dbReference type="PROSITE" id="PS51387"/>
    </source>
</evidence>
<dbReference type="Gene3D" id="3.30.465.10">
    <property type="match status" value="1"/>
</dbReference>
<dbReference type="Gene3D" id="3.30.43.10">
    <property type="entry name" value="Uridine Diphospho-n-acetylenolpyruvylglucosamine Reductase, domain 2"/>
    <property type="match status" value="1"/>
</dbReference>